<protein>
    <submittedName>
        <fullName evidence="1">Bacillithiol system protein YtxJ</fullName>
    </submittedName>
</protein>
<accession>A0A561PL21</accession>
<name>A0A561PL21_9BACT</name>
<reference evidence="1 2" key="1">
    <citation type="submission" date="2019-06" db="EMBL/GenBank/DDBJ databases">
        <title>Sorghum-associated microbial communities from plants grown in Nebraska, USA.</title>
        <authorList>
            <person name="Schachtman D."/>
        </authorList>
    </citation>
    <scope>NUCLEOTIDE SEQUENCE [LARGE SCALE GENOMIC DNA]</scope>
    <source>
        <strain evidence="1 2">1209</strain>
    </source>
</reference>
<evidence type="ECO:0000313" key="1">
    <source>
        <dbReference type="EMBL" id="TWF38808.1"/>
    </source>
</evidence>
<dbReference type="AlphaFoldDB" id="A0A561PL21"/>
<dbReference type="EMBL" id="VIWO01000006">
    <property type="protein sequence ID" value="TWF38808.1"/>
    <property type="molecule type" value="Genomic_DNA"/>
</dbReference>
<evidence type="ECO:0000313" key="2">
    <source>
        <dbReference type="Proteomes" id="UP000320811"/>
    </source>
</evidence>
<dbReference type="Pfam" id="PF11009">
    <property type="entry name" value="BrxC"/>
    <property type="match status" value="1"/>
</dbReference>
<dbReference type="RefSeq" id="WP_145671245.1">
    <property type="nucleotide sequence ID" value="NZ_VIWO01000006.1"/>
</dbReference>
<dbReference type="InterPro" id="IPR022551">
    <property type="entry name" value="BrxC"/>
</dbReference>
<dbReference type="SUPFAM" id="SSF52833">
    <property type="entry name" value="Thioredoxin-like"/>
    <property type="match status" value="1"/>
</dbReference>
<dbReference type="NCBIfam" id="TIGR04019">
    <property type="entry name" value="B_thiol_YtxJ"/>
    <property type="match status" value="1"/>
</dbReference>
<dbReference type="Proteomes" id="UP000320811">
    <property type="component" value="Unassembled WGS sequence"/>
</dbReference>
<dbReference type="InterPro" id="IPR036249">
    <property type="entry name" value="Thioredoxin-like_sf"/>
</dbReference>
<gene>
    <name evidence="1" type="ORF">FHW36_10629</name>
</gene>
<dbReference type="OrthoDB" id="677051at2"/>
<comment type="caution">
    <text evidence="1">The sequence shown here is derived from an EMBL/GenBank/DDBJ whole genome shotgun (WGS) entry which is preliminary data.</text>
</comment>
<organism evidence="1 2">
    <name type="scientific">Chitinophaga polysaccharea</name>
    <dbReference type="NCBI Taxonomy" id="1293035"/>
    <lineage>
        <taxon>Bacteria</taxon>
        <taxon>Pseudomonadati</taxon>
        <taxon>Bacteroidota</taxon>
        <taxon>Chitinophagia</taxon>
        <taxon>Chitinophagales</taxon>
        <taxon>Chitinophagaceae</taxon>
        <taxon>Chitinophaga</taxon>
    </lineage>
</organism>
<proteinExistence type="predicted"/>
<sequence length="110" mass="12207">MNWKTLTSEEQLSEINAASAHQPVAIFKHSTRCSISSMAKARLERAGEPAGLTFYYLDLLSYRPISDKIAALYQIPHESPQVLLIRNGVCIYNESHSGILMDEIADQAGL</sequence>
<keyword evidence="2" id="KW-1185">Reference proteome</keyword>
<dbReference type="Gene3D" id="3.40.30.10">
    <property type="entry name" value="Glutaredoxin"/>
    <property type="match status" value="1"/>
</dbReference>